<organism evidence="2 3">
    <name type="scientific">Pantoea phage vB_PagM_LIET2</name>
    <dbReference type="NCBI Taxonomy" id="2508071"/>
    <lineage>
        <taxon>Viruses</taxon>
        <taxon>Duplodnaviria</taxon>
        <taxon>Heunggongvirae</taxon>
        <taxon>Uroviricota</taxon>
        <taxon>Caudoviricetes</taxon>
        <taxon>Lietduovirus</taxon>
        <taxon>Lietduovirus LIET2</taxon>
    </lineage>
</organism>
<accession>A0A411AW20</accession>
<evidence type="ECO:0000256" key="1">
    <source>
        <dbReference type="SAM" id="Phobius"/>
    </source>
</evidence>
<gene>
    <name evidence="2" type="ORF">LIET2_gp050</name>
</gene>
<protein>
    <submittedName>
        <fullName evidence="2">Uncharacterized protein</fullName>
    </submittedName>
</protein>
<keyword evidence="3" id="KW-1185">Reference proteome</keyword>
<keyword evidence="1" id="KW-1133">Transmembrane helix</keyword>
<sequence>MGIKKGPVRGLSYIDIHPRMMAYLMPAAISRPASAVMIPVALLLTVQTPHYV</sequence>
<reference evidence="2 3" key="1">
    <citation type="submission" date="2019-01" db="EMBL/GenBank/DDBJ databases">
        <title>Complete genome sequence of Pantoea phage vB_PagM_LIET2.</title>
        <authorList>
            <person name="Truncaite L."/>
            <person name="Simoliuniene M."/>
            <person name="Kazlauskas D."/>
            <person name="Meskys R."/>
            <person name="Simoliunas E."/>
        </authorList>
    </citation>
    <scope>NUCLEOTIDE SEQUENCE [LARGE SCALE GENOMIC DNA]</scope>
</reference>
<dbReference type="EMBL" id="MK388689">
    <property type="protein sequence ID" value="QAX92302.1"/>
    <property type="molecule type" value="Genomic_DNA"/>
</dbReference>
<proteinExistence type="predicted"/>
<dbReference type="Proteomes" id="UP000289486">
    <property type="component" value="Segment"/>
</dbReference>
<evidence type="ECO:0000313" key="2">
    <source>
        <dbReference type="EMBL" id="QAX92302.1"/>
    </source>
</evidence>
<keyword evidence="1" id="KW-0472">Membrane</keyword>
<name>A0A411AW20_9CAUD</name>
<feature type="transmembrane region" description="Helical" evidence="1">
    <location>
        <begin position="21"/>
        <end position="46"/>
    </location>
</feature>
<evidence type="ECO:0000313" key="3">
    <source>
        <dbReference type="Proteomes" id="UP000289486"/>
    </source>
</evidence>
<keyword evidence="1" id="KW-0812">Transmembrane</keyword>